<dbReference type="EMBL" id="MU825885">
    <property type="protein sequence ID" value="KAJ7384694.1"/>
    <property type="molecule type" value="Genomic_DNA"/>
</dbReference>
<protein>
    <recommendedName>
        <fullName evidence="5">DNA/RNA non-specific endonuclease domain-containing protein</fullName>
    </recommendedName>
</protein>
<sequence>MVLCEWEATNFPAGNTVAICQLVPERKYVEFATLFDKTLGIPRYSIYALDPVDVQAIGTANRKDKWYETEGIALQGSKKMYENQPGPVKYQKGHVAPFNILSYSAGSGLASFAYTNAVPQVDGFNMGQWKKYEGRIVKYAKQECEPQGGTLYLITGISEISFSQANPTAPVQTTTKAMAQTFPSHVPTIINKIAIPNSMWTVGCCVNAGQVLGAFAVFGNNLPKTMS</sequence>
<accession>A0A9W9ZPC7</accession>
<keyword evidence="4" id="KW-1185">Reference proteome</keyword>
<dbReference type="InterPro" id="IPR044925">
    <property type="entry name" value="His-Me_finger_sf"/>
</dbReference>
<feature type="domain" description="ENPP1-3/EXOG-like endonuclease/phosphodiesterase" evidence="1">
    <location>
        <begin position="28"/>
        <end position="225"/>
    </location>
</feature>
<dbReference type="PANTHER" id="PTHR21472">
    <property type="entry name" value="ENDONUCLEASE DOMAIN-CONTAINING 1 PROTEIN ENDOD1"/>
    <property type="match status" value="1"/>
</dbReference>
<dbReference type="SUPFAM" id="SSF54060">
    <property type="entry name" value="His-Me finger endonucleases"/>
    <property type="match status" value="1"/>
</dbReference>
<evidence type="ECO:0000313" key="4">
    <source>
        <dbReference type="Proteomes" id="UP001163046"/>
    </source>
</evidence>
<dbReference type="GO" id="GO:0016787">
    <property type="term" value="F:hydrolase activity"/>
    <property type="evidence" value="ECO:0007669"/>
    <property type="project" value="InterPro"/>
</dbReference>
<dbReference type="SMART" id="SM00477">
    <property type="entry name" value="NUC"/>
    <property type="match status" value="1"/>
</dbReference>
<dbReference type="InterPro" id="IPR001604">
    <property type="entry name" value="Endo_G_ENPP1-like_dom"/>
</dbReference>
<dbReference type="Gene3D" id="3.40.570.10">
    <property type="entry name" value="Extracellular Endonuclease, subunit A"/>
    <property type="match status" value="1"/>
</dbReference>
<dbReference type="OrthoDB" id="5946466at2759"/>
<proteinExistence type="predicted"/>
<comment type="caution">
    <text evidence="3">The sequence shown here is derived from an EMBL/GenBank/DDBJ whole genome shotgun (WGS) entry which is preliminary data.</text>
</comment>
<dbReference type="GO" id="GO:0003676">
    <property type="term" value="F:nucleic acid binding"/>
    <property type="evidence" value="ECO:0007669"/>
    <property type="project" value="InterPro"/>
</dbReference>
<dbReference type="PANTHER" id="PTHR21472:SF7">
    <property type="entry name" value="ENDONUCLEASE G, MITOCHONDRIAL-LIKE ISOFORM X2"/>
    <property type="match status" value="1"/>
</dbReference>
<feature type="domain" description="DNA/RNA non-specific endonuclease/pyrophosphatase/phosphodiesterase" evidence="2">
    <location>
        <begin position="27"/>
        <end position="209"/>
    </location>
</feature>
<dbReference type="InterPro" id="IPR039015">
    <property type="entry name" value="ENDOD1"/>
</dbReference>
<evidence type="ECO:0000259" key="2">
    <source>
        <dbReference type="SMART" id="SM00892"/>
    </source>
</evidence>
<dbReference type="InterPro" id="IPR044929">
    <property type="entry name" value="DNA/RNA_non-sp_Endonuclease_sf"/>
</dbReference>
<dbReference type="AlphaFoldDB" id="A0A9W9ZPC7"/>
<dbReference type="SMART" id="SM00892">
    <property type="entry name" value="Endonuclease_NS"/>
    <property type="match status" value="1"/>
</dbReference>
<dbReference type="GO" id="GO:0046872">
    <property type="term" value="F:metal ion binding"/>
    <property type="evidence" value="ECO:0007669"/>
    <property type="project" value="InterPro"/>
</dbReference>
<evidence type="ECO:0000259" key="1">
    <source>
        <dbReference type="SMART" id="SM00477"/>
    </source>
</evidence>
<dbReference type="Proteomes" id="UP001163046">
    <property type="component" value="Unassembled WGS sequence"/>
</dbReference>
<evidence type="ECO:0008006" key="5">
    <source>
        <dbReference type="Google" id="ProtNLM"/>
    </source>
</evidence>
<gene>
    <name evidence="3" type="ORF">OS493_020277</name>
</gene>
<dbReference type="InterPro" id="IPR020821">
    <property type="entry name" value="ENPP1-3/EXOG-like_nuc-like"/>
</dbReference>
<evidence type="ECO:0000313" key="3">
    <source>
        <dbReference type="EMBL" id="KAJ7384694.1"/>
    </source>
</evidence>
<organism evidence="3 4">
    <name type="scientific">Desmophyllum pertusum</name>
    <dbReference type="NCBI Taxonomy" id="174260"/>
    <lineage>
        <taxon>Eukaryota</taxon>
        <taxon>Metazoa</taxon>
        <taxon>Cnidaria</taxon>
        <taxon>Anthozoa</taxon>
        <taxon>Hexacorallia</taxon>
        <taxon>Scleractinia</taxon>
        <taxon>Caryophylliina</taxon>
        <taxon>Caryophylliidae</taxon>
        <taxon>Desmophyllum</taxon>
    </lineage>
</organism>
<reference evidence="3" key="1">
    <citation type="submission" date="2023-01" db="EMBL/GenBank/DDBJ databases">
        <title>Genome assembly of the deep-sea coral Lophelia pertusa.</title>
        <authorList>
            <person name="Herrera S."/>
            <person name="Cordes E."/>
        </authorList>
    </citation>
    <scope>NUCLEOTIDE SEQUENCE</scope>
    <source>
        <strain evidence="3">USNM1676648</strain>
        <tissue evidence="3">Polyp</tissue>
    </source>
</reference>
<name>A0A9W9ZPC7_9CNID</name>
<dbReference type="Pfam" id="PF01223">
    <property type="entry name" value="Endonuclease_NS"/>
    <property type="match status" value="1"/>
</dbReference>